<dbReference type="Proteomes" id="UP000321595">
    <property type="component" value="Chromosome"/>
</dbReference>
<sequence length="444" mass="47412">MSKWYVLALGALLGACASAPVKSTMDKPLTQPEVAEELACDLPVDGPWPVFQGNAARTGNAPVPAIETPQIRWKAQVGIQSWLNNPVIAAGRVFVGSNGNIWNQPDPGDVVSALDLKTGEILWQSSFDNDVNGVAYSDCKVYATSDDGTVRAFDARDGKLLWTHFTSATNAPKVYTNPLVLGRLLVVGDADGTLWALDTQSGKVRWTHAALSAIRGGASADKTHIYIATHDGLISAIDPATGAQVWRDRTLEGWQLYGAPTLWGGRVFQGFARDTTYGSPAMMALNAEKGRVDWHALPKTGKNSWANIRSSPALAGNLLIWGEPYSSDVVAVSADTGDVVWDRSYGDCFFQHFSSPAVASGTGYIGRFDGGLYAFDTQSGDLRWGMDLSESKYAGPIDAERTGLDSGCEWEPSPGSPIYASPAIAEDGTIVVGTGEGWLYAISE</sequence>
<dbReference type="OrthoDB" id="9793251at2"/>
<dbReference type="InterPro" id="IPR018391">
    <property type="entry name" value="PQQ_b-propeller_rpt"/>
</dbReference>
<dbReference type="PANTHER" id="PTHR34512">
    <property type="entry name" value="CELL SURFACE PROTEIN"/>
    <property type="match status" value="1"/>
</dbReference>
<feature type="domain" description="Pyrrolo-quinoline quinone repeat" evidence="2">
    <location>
        <begin position="211"/>
        <end position="397"/>
    </location>
</feature>
<dbReference type="PROSITE" id="PS51257">
    <property type="entry name" value="PROKAR_LIPOPROTEIN"/>
    <property type="match status" value="1"/>
</dbReference>
<keyword evidence="1" id="KW-0732">Signal</keyword>
<dbReference type="KEGG" id="bbae:FRD01_12740"/>
<dbReference type="Gene3D" id="2.40.10.480">
    <property type="match status" value="1"/>
</dbReference>
<protein>
    <submittedName>
        <fullName evidence="3">PQQ-binding-like beta-propeller repeat protein</fullName>
    </submittedName>
</protein>
<accession>A0A5B8XVH6</accession>
<feature type="chain" id="PRO_5022993436" evidence="1">
    <location>
        <begin position="20"/>
        <end position="444"/>
    </location>
</feature>
<dbReference type="EMBL" id="CP042467">
    <property type="protein sequence ID" value="QED28083.1"/>
    <property type="molecule type" value="Genomic_DNA"/>
</dbReference>
<dbReference type="AlphaFoldDB" id="A0A5B8XVH6"/>
<organism evidence="3 4">
    <name type="scientific">Microvenator marinus</name>
    <dbReference type="NCBI Taxonomy" id="2600177"/>
    <lineage>
        <taxon>Bacteria</taxon>
        <taxon>Deltaproteobacteria</taxon>
        <taxon>Bradymonadales</taxon>
        <taxon>Microvenatoraceae</taxon>
        <taxon>Microvenator</taxon>
    </lineage>
</organism>
<evidence type="ECO:0000259" key="2">
    <source>
        <dbReference type="Pfam" id="PF13360"/>
    </source>
</evidence>
<dbReference type="RefSeq" id="WP_146960193.1">
    <property type="nucleotide sequence ID" value="NZ_CP042467.1"/>
</dbReference>
<reference evidence="3 4" key="1">
    <citation type="submission" date="2019-08" db="EMBL/GenBank/DDBJ databases">
        <authorList>
            <person name="Liang Q."/>
        </authorList>
    </citation>
    <scope>NUCLEOTIDE SEQUENCE [LARGE SCALE GENOMIC DNA]</scope>
    <source>
        <strain evidence="3 4">V1718</strain>
    </source>
</reference>
<proteinExistence type="predicted"/>
<evidence type="ECO:0000256" key="1">
    <source>
        <dbReference type="SAM" id="SignalP"/>
    </source>
</evidence>
<dbReference type="Gene3D" id="2.130.10.10">
    <property type="entry name" value="YVTN repeat-like/Quinoprotein amine dehydrogenase"/>
    <property type="match status" value="2"/>
</dbReference>
<name>A0A5B8XVH6_9DELT</name>
<evidence type="ECO:0000313" key="4">
    <source>
        <dbReference type="Proteomes" id="UP000321595"/>
    </source>
</evidence>
<dbReference type="SMART" id="SM00564">
    <property type="entry name" value="PQQ"/>
    <property type="match status" value="7"/>
</dbReference>
<dbReference type="InterPro" id="IPR015943">
    <property type="entry name" value="WD40/YVTN_repeat-like_dom_sf"/>
</dbReference>
<dbReference type="PANTHER" id="PTHR34512:SF30">
    <property type="entry name" value="OUTER MEMBRANE PROTEIN ASSEMBLY FACTOR BAMB"/>
    <property type="match status" value="1"/>
</dbReference>
<dbReference type="InterPro" id="IPR002372">
    <property type="entry name" value="PQQ_rpt_dom"/>
</dbReference>
<dbReference type="Pfam" id="PF13360">
    <property type="entry name" value="PQQ_2"/>
    <property type="match status" value="1"/>
</dbReference>
<keyword evidence="4" id="KW-1185">Reference proteome</keyword>
<dbReference type="SUPFAM" id="SSF50998">
    <property type="entry name" value="Quinoprotein alcohol dehydrogenase-like"/>
    <property type="match status" value="2"/>
</dbReference>
<evidence type="ECO:0000313" key="3">
    <source>
        <dbReference type="EMBL" id="QED28083.1"/>
    </source>
</evidence>
<dbReference type="InterPro" id="IPR011047">
    <property type="entry name" value="Quinoprotein_ADH-like_sf"/>
</dbReference>
<gene>
    <name evidence="3" type="ORF">FRD01_12740</name>
</gene>
<feature type="signal peptide" evidence="1">
    <location>
        <begin position="1"/>
        <end position="19"/>
    </location>
</feature>